<dbReference type="Proteomes" id="UP001595526">
    <property type="component" value="Unassembled WGS sequence"/>
</dbReference>
<dbReference type="RefSeq" id="WP_379025395.1">
    <property type="nucleotide sequence ID" value="NZ_JBHRTA010000057.1"/>
</dbReference>
<proteinExistence type="predicted"/>
<reference evidence="2" key="1">
    <citation type="journal article" date="2019" name="Int. J. Syst. Evol. Microbiol.">
        <title>The Global Catalogue of Microorganisms (GCM) 10K type strain sequencing project: providing services to taxonomists for standard genome sequencing and annotation.</title>
        <authorList>
            <consortium name="The Broad Institute Genomics Platform"/>
            <consortium name="The Broad Institute Genome Sequencing Center for Infectious Disease"/>
            <person name="Wu L."/>
            <person name="Ma J."/>
        </authorList>
    </citation>
    <scope>NUCLEOTIDE SEQUENCE [LARGE SCALE GENOMIC DNA]</scope>
    <source>
        <strain evidence="2">KCTC 52416</strain>
    </source>
</reference>
<comment type="caution">
    <text evidence="1">The sequence shown here is derived from an EMBL/GenBank/DDBJ whole genome shotgun (WGS) entry which is preliminary data.</text>
</comment>
<evidence type="ECO:0000313" key="1">
    <source>
        <dbReference type="EMBL" id="MFC3199608.1"/>
    </source>
</evidence>
<name>A0ABV7JNE5_9SPHI</name>
<keyword evidence="2" id="KW-1185">Reference proteome</keyword>
<protein>
    <submittedName>
        <fullName evidence="1">Uncharacterized protein</fullName>
    </submittedName>
</protein>
<dbReference type="EMBL" id="JBHRTA010000057">
    <property type="protein sequence ID" value="MFC3199608.1"/>
    <property type="molecule type" value="Genomic_DNA"/>
</dbReference>
<sequence>MKTLLSMLLFLWFNPQQTPDLIQGKGFKGYVLGKDRFVLTTIENQKERYTPVEEDVLLAEQILKEDLAELNIPMTDQSGDCPVIHRNLKKYIRQYVGYVNTAGEKVIWINFLWKSGTDNQTLTDEVVIVLDGCSHYWNIKVNLDKRLLYDLSVNGSA</sequence>
<evidence type="ECO:0000313" key="2">
    <source>
        <dbReference type="Proteomes" id="UP001595526"/>
    </source>
</evidence>
<organism evidence="1 2">
    <name type="scientific">Parapedobacter deserti</name>
    <dbReference type="NCBI Taxonomy" id="1912957"/>
    <lineage>
        <taxon>Bacteria</taxon>
        <taxon>Pseudomonadati</taxon>
        <taxon>Bacteroidota</taxon>
        <taxon>Sphingobacteriia</taxon>
        <taxon>Sphingobacteriales</taxon>
        <taxon>Sphingobacteriaceae</taxon>
        <taxon>Parapedobacter</taxon>
    </lineage>
</organism>
<accession>A0ABV7JNE5</accession>
<gene>
    <name evidence="1" type="ORF">ACFOET_18470</name>
</gene>